<dbReference type="AlphaFoldDB" id="A0AAD9C215"/>
<protein>
    <submittedName>
        <fullName evidence="3">ALK tyrosine kinase receptor</fullName>
    </submittedName>
</protein>
<proteinExistence type="predicted"/>
<keyword evidence="4" id="KW-1185">Reference proteome</keyword>
<reference evidence="3" key="1">
    <citation type="submission" date="2023-04" db="EMBL/GenBank/DDBJ databases">
        <title>Chromosome-level genome of Chaenocephalus aceratus.</title>
        <authorList>
            <person name="Park H."/>
        </authorList>
    </citation>
    <scope>NUCLEOTIDE SEQUENCE</scope>
    <source>
        <strain evidence="3">DE</strain>
        <tissue evidence="3">Muscle</tissue>
    </source>
</reference>
<sequence>TGLLLCLMFCLLETTAEWVEQGHFLWVNSSAFGGPWVLSPWLWGGQGPCSLDMAVFLHPEQSGQYTMWLIERDKPPLALFSTDTLPRITGHRPPSAHAISLVWIPTQPLSPHLHSGGRTLSSQDGAVTKARRAPREHHKNPT</sequence>
<gene>
    <name evidence="3" type="ORF">KUDE01_019798</name>
</gene>
<keyword evidence="3" id="KW-0808">Transferase</keyword>
<feature type="region of interest" description="Disordered" evidence="1">
    <location>
        <begin position="113"/>
        <end position="142"/>
    </location>
</feature>
<comment type="caution">
    <text evidence="3">The sequence shown here is derived from an EMBL/GenBank/DDBJ whole genome shotgun (WGS) entry which is preliminary data.</text>
</comment>
<dbReference type="Proteomes" id="UP001228049">
    <property type="component" value="Unassembled WGS sequence"/>
</dbReference>
<feature type="compositionally biased region" description="Basic residues" evidence="1">
    <location>
        <begin position="129"/>
        <end position="142"/>
    </location>
</feature>
<dbReference type="GO" id="GO:0016301">
    <property type="term" value="F:kinase activity"/>
    <property type="evidence" value="ECO:0007669"/>
    <property type="project" value="UniProtKB-KW"/>
</dbReference>
<feature type="chain" id="PRO_5042151056" evidence="2">
    <location>
        <begin position="17"/>
        <end position="142"/>
    </location>
</feature>
<accession>A0AAD9C215</accession>
<keyword evidence="3" id="KW-0675">Receptor</keyword>
<feature type="non-terminal residue" evidence="3">
    <location>
        <position position="142"/>
    </location>
</feature>
<evidence type="ECO:0000256" key="2">
    <source>
        <dbReference type="SAM" id="SignalP"/>
    </source>
</evidence>
<keyword evidence="2" id="KW-0732">Signal</keyword>
<dbReference type="EMBL" id="JASDAP010000011">
    <property type="protein sequence ID" value="KAK1894340.1"/>
    <property type="molecule type" value="Genomic_DNA"/>
</dbReference>
<organism evidence="3 4">
    <name type="scientific">Dissostichus eleginoides</name>
    <name type="common">Patagonian toothfish</name>
    <name type="synonym">Dissostichus amissus</name>
    <dbReference type="NCBI Taxonomy" id="100907"/>
    <lineage>
        <taxon>Eukaryota</taxon>
        <taxon>Metazoa</taxon>
        <taxon>Chordata</taxon>
        <taxon>Craniata</taxon>
        <taxon>Vertebrata</taxon>
        <taxon>Euteleostomi</taxon>
        <taxon>Actinopterygii</taxon>
        <taxon>Neopterygii</taxon>
        <taxon>Teleostei</taxon>
        <taxon>Neoteleostei</taxon>
        <taxon>Acanthomorphata</taxon>
        <taxon>Eupercaria</taxon>
        <taxon>Perciformes</taxon>
        <taxon>Notothenioidei</taxon>
        <taxon>Nototheniidae</taxon>
        <taxon>Dissostichus</taxon>
    </lineage>
</organism>
<feature type="signal peptide" evidence="2">
    <location>
        <begin position="1"/>
        <end position="16"/>
    </location>
</feature>
<name>A0AAD9C215_DISEL</name>
<evidence type="ECO:0000313" key="4">
    <source>
        <dbReference type="Proteomes" id="UP001228049"/>
    </source>
</evidence>
<evidence type="ECO:0000256" key="1">
    <source>
        <dbReference type="SAM" id="MobiDB-lite"/>
    </source>
</evidence>
<evidence type="ECO:0000313" key="3">
    <source>
        <dbReference type="EMBL" id="KAK1894340.1"/>
    </source>
</evidence>
<feature type="non-terminal residue" evidence="3">
    <location>
        <position position="1"/>
    </location>
</feature>
<keyword evidence="3" id="KW-0418">Kinase</keyword>